<evidence type="ECO:0000313" key="2">
    <source>
        <dbReference type="EMBL" id="MBL6448965.1"/>
    </source>
</evidence>
<evidence type="ECO:0000256" key="1">
    <source>
        <dbReference type="SAM" id="Coils"/>
    </source>
</evidence>
<keyword evidence="3" id="KW-1185">Reference proteome</keyword>
<dbReference type="Proteomes" id="UP000614216">
    <property type="component" value="Unassembled WGS sequence"/>
</dbReference>
<evidence type="ECO:0000313" key="3">
    <source>
        <dbReference type="Proteomes" id="UP000614216"/>
    </source>
</evidence>
<dbReference type="RefSeq" id="WP_202858501.1">
    <property type="nucleotide sequence ID" value="NZ_JAEUGD010000066.1"/>
</dbReference>
<dbReference type="AlphaFoldDB" id="A0A937G2U2"/>
<name>A0A937G2U2_9BACT</name>
<accession>A0A937G2U2</accession>
<organism evidence="2 3">
    <name type="scientific">Fulvivirga marina</name>
    <dbReference type="NCBI Taxonomy" id="2494733"/>
    <lineage>
        <taxon>Bacteria</taxon>
        <taxon>Pseudomonadati</taxon>
        <taxon>Bacteroidota</taxon>
        <taxon>Cytophagia</taxon>
        <taxon>Cytophagales</taxon>
        <taxon>Fulvivirgaceae</taxon>
        <taxon>Fulvivirga</taxon>
    </lineage>
</organism>
<reference evidence="2" key="1">
    <citation type="submission" date="2021-01" db="EMBL/GenBank/DDBJ databases">
        <title>Fulvivirga kasyanovii gen. nov., sp nov., a novel member of the phylum Bacteroidetes isolated from seawater in a mussel farm.</title>
        <authorList>
            <person name="Zhao L.-H."/>
            <person name="Wang Z.-J."/>
        </authorList>
    </citation>
    <scope>NUCLEOTIDE SEQUENCE</scope>
    <source>
        <strain evidence="2">29W222</strain>
    </source>
</reference>
<dbReference type="EMBL" id="JAEUGD010000066">
    <property type="protein sequence ID" value="MBL6448965.1"/>
    <property type="molecule type" value="Genomic_DNA"/>
</dbReference>
<comment type="caution">
    <text evidence="2">The sequence shown here is derived from an EMBL/GenBank/DDBJ whole genome shotgun (WGS) entry which is preliminary data.</text>
</comment>
<feature type="coiled-coil region" evidence="1">
    <location>
        <begin position="56"/>
        <end position="83"/>
    </location>
</feature>
<proteinExistence type="predicted"/>
<sequence>MPTVKDYQTVIQSMELLAMKMEVITQELFEANIDFICQLAESELKEELNGNLSSYGARFQGLIEGLEEEMKLLKREKINYQFRKKLMAERVPLW</sequence>
<gene>
    <name evidence="2" type="ORF">JMN32_21825</name>
</gene>
<keyword evidence="1" id="KW-0175">Coiled coil</keyword>
<protein>
    <submittedName>
        <fullName evidence="2">Uncharacterized protein</fullName>
    </submittedName>
</protein>